<dbReference type="PANTHER" id="PTHR47100">
    <property type="entry name" value="DUAL SPECIFICITY PROTEIN PHOSPHATASE PHS1"/>
    <property type="match status" value="1"/>
</dbReference>
<dbReference type="PANTHER" id="PTHR47100:SF5">
    <property type="entry name" value="DUAL SPECIFICITY PROTEIN PHOSPHATASE PHS1"/>
    <property type="match status" value="1"/>
</dbReference>
<name>A0ABQ5GXQ1_9ASTR</name>
<dbReference type="Proteomes" id="UP001151760">
    <property type="component" value="Unassembled WGS sequence"/>
</dbReference>
<dbReference type="InterPro" id="IPR035010">
    <property type="entry name" value="PHS1"/>
</dbReference>
<accession>A0ABQ5GXQ1</accession>
<gene>
    <name evidence="1" type="ORF">Tco_1054333</name>
</gene>
<evidence type="ECO:0000313" key="2">
    <source>
        <dbReference type="Proteomes" id="UP001151760"/>
    </source>
</evidence>
<reference evidence="1" key="2">
    <citation type="submission" date="2022-01" db="EMBL/GenBank/DDBJ databases">
        <authorList>
            <person name="Yamashiro T."/>
            <person name="Shiraishi A."/>
            <person name="Satake H."/>
            <person name="Nakayama K."/>
        </authorList>
    </citation>
    <scope>NUCLEOTIDE SEQUENCE</scope>
</reference>
<comment type="caution">
    <text evidence="1">The sequence shown here is derived from an EMBL/GenBank/DDBJ whole genome shotgun (WGS) entry which is preliminary data.</text>
</comment>
<sequence length="110" mass="12122">MDVLSCRNQDTISSNKGFVSTMSGLKQGKPTSIQPTLPNNQFQRVGLIFFANGAFYIIGCDCEFRGVVFFALFNHKESGEFLPKEAATVIKIASSRMATQSERLGCEFAK</sequence>
<evidence type="ECO:0000313" key="1">
    <source>
        <dbReference type="EMBL" id="GJT79991.1"/>
    </source>
</evidence>
<proteinExistence type="predicted"/>
<dbReference type="EMBL" id="BQNB010018949">
    <property type="protein sequence ID" value="GJT79991.1"/>
    <property type="molecule type" value="Genomic_DNA"/>
</dbReference>
<reference evidence="1" key="1">
    <citation type="journal article" date="2022" name="Int. J. Mol. Sci.">
        <title>Draft Genome of Tanacetum Coccineum: Genomic Comparison of Closely Related Tanacetum-Family Plants.</title>
        <authorList>
            <person name="Yamashiro T."/>
            <person name="Shiraishi A."/>
            <person name="Nakayama K."/>
            <person name="Satake H."/>
        </authorList>
    </citation>
    <scope>NUCLEOTIDE SEQUENCE</scope>
</reference>
<protein>
    <submittedName>
        <fullName evidence="1">Uncharacterized protein</fullName>
    </submittedName>
</protein>
<organism evidence="1 2">
    <name type="scientific">Tanacetum coccineum</name>
    <dbReference type="NCBI Taxonomy" id="301880"/>
    <lineage>
        <taxon>Eukaryota</taxon>
        <taxon>Viridiplantae</taxon>
        <taxon>Streptophyta</taxon>
        <taxon>Embryophyta</taxon>
        <taxon>Tracheophyta</taxon>
        <taxon>Spermatophyta</taxon>
        <taxon>Magnoliopsida</taxon>
        <taxon>eudicotyledons</taxon>
        <taxon>Gunneridae</taxon>
        <taxon>Pentapetalae</taxon>
        <taxon>asterids</taxon>
        <taxon>campanulids</taxon>
        <taxon>Asterales</taxon>
        <taxon>Asteraceae</taxon>
        <taxon>Asteroideae</taxon>
        <taxon>Anthemideae</taxon>
        <taxon>Anthemidinae</taxon>
        <taxon>Tanacetum</taxon>
    </lineage>
</organism>
<keyword evidence="2" id="KW-1185">Reference proteome</keyword>